<accession>A0A367KZP1</accession>
<keyword evidence="4 7" id="KW-0863">Zinc-finger</keyword>
<evidence type="ECO:0000256" key="3">
    <source>
        <dbReference type="ARBA" id="ARBA00022737"/>
    </source>
</evidence>
<evidence type="ECO:0000256" key="2">
    <source>
        <dbReference type="ARBA" id="ARBA00022723"/>
    </source>
</evidence>
<dbReference type="Pfam" id="PF00096">
    <property type="entry name" value="zf-C2H2"/>
    <property type="match status" value="2"/>
</dbReference>
<feature type="compositionally biased region" description="Polar residues" evidence="9">
    <location>
        <begin position="423"/>
        <end position="433"/>
    </location>
</feature>
<dbReference type="SMART" id="SM00355">
    <property type="entry name" value="ZnF_C2H2"/>
    <property type="match status" value="3"/>
</dbReference>
<evidence type="ECO:0000256" key="1">
    <source>
        <dbReference type="ARBA" id="ARBA00004123"/>
    </source>
</evidence>
<feature type="compositionally biased region" description="Low complexity" evidence="9">
    <location>
        <begin position="480"/>
        <end position="502"/>
    </location>
</feature>
<evidence type="ECO:0000259" key="10">
    <source>
        <dbReference type="PROSITE" id="PS50157"/>
    </source>
</evidence>
<dbReference type="Gene3D" id="3.30.160.60">
    <property type="entry name" value="Classic Zinc Finger"/>
    <property type="match status" value="3"/>
</dbReference>
<sequence>MASGVDAVATEAPPLGSPSPNNPSDSVISDGIARPPKRQREVDSASPRDRATPDQLNSLESPPKSARLAFATNSKSPPRPSLPGASGLQDDRHRQPTETIVAFPAPSSPPSGYGILESLMSAATKAINHHPEAPQVAPTANMDPTVKAISALSTPLSGVPRVDGHCESSPHSTASLAGAPGTQSPTVMEIDGEKEGPNSTQVYREDHRPQPGSLSYPGPLQTSGPPPETSGRVMSFPGPNQVHGSPSASGGKKHKCPYCSTEFTRHHNLKSHLLTHSQEKPYVCTECQMRFRRLHDLKRHGKLHTGEKPHVCPKCDRKFARGDALARHGKGAGACAGRRASMGSFADGETLDSTVGGGDESALPSGAYENGDDEELRRQSLPSVSSSQHAPGGHVDAYGAHSHTYPPAGQRPAAGGLYPPTVNRVQATASNTGSSSLPSSMANASSSSASPIHDNSGMYSQAGMTESPKPLSPGLPVHDSPGPARQRSSSPQRQFPQQPVSRRQVELQSPQSAPSRPKLPGLTHPGFAAPGLSGHNHGRLLSGAQPGGDSENMFAHSDPNVWAYIQTLEDKVKALTDRVTRLDQEMKNLNSEIRKGAATG</sequence>
<dbReference type="GO" id="GO:0005634">
    <property type="term" value="C:nucleus"/>
    <property type="evidence" value="ECO:0007669"/>
    <property type="project" value="UniProtKB-SubCell"/>
</dbReference>
<feature type="compositionally biased region" description="Polar residues" evidence="9">
    <location>
        <begin position="169"/>
        <end position="186"/>
    </location>
</feature>
<dbReference type="InterPro" id="IPR013087">
    <property type="entry name" value="Znf_C2H2_type"/>
</dbReference>
<keyword evidence="3" id="KW-0677">Repeat</keyword>
<gene>
    <name evidence="11" type="ORF">L249_1639</name>
</gene>
<proteinExistence type="predicted"/>
<dbReference type="InterPro" id="IPR050527">
    <property type="entry name" value="Snail/Krueppel_Znf"/>
</dbReference>
<feature type="region of interest" description="Disordered" evidence="9">
    <location>
        <begin position="1"/>
        <end position="112"/>
    </location>
</feature>
<dbReference type="EMBL" id="LKCN02000026">
    <property type="protein sequence ID" value="RCI07638.1"/>
    <property type="molecule type" value="Genomic_DNA"/>
</dbReference>
<keyword evidence="8" id="KW-0175">Coiled coil</keyword>
<evidence type="ECO:0000313" key="11">
    <source>
        <dbReference type="EMBL" id="RCI07638.1"/>
    </source>
</evidence>
<dbReference type="SUPFAM" id="SSF57667">
    <property type="entry name" value="beta-beta-alpha zinc fingers"/>
    <property type="match status" value="2"/>
</dbReference>
<feature type="compositionally biased region" description="Polar residues" evidence="9">
    <location>
        <begin position="380"/>
        <end position="389"/>
    </location>
</feature>
<dbReference type="PANTHER" id="PTHR24388">
    <property type="entry name" value="ZINC FINGER PROTEIN"/>
    <property type="match status" value="1"/>
</dbReference>
<feature type="coiled-coil region" evidence="8">
    <location>
        <begin position="565"/>
        <end position="592"/>
    </location>
</feature>
<feature type="compositionally biased region" description="Basic and acidic residues" evidence="9">
    <location>
        <begin position="38"/>
        <end position="52"/>
    </location>
</feature>
<dbReference type="FunFam" id="3.30.160.60:FF:001177">
    <property type="entry name" value="Zinc finger protein 33A"/>
    <property type="match status" value="1"/>
</dbReference>
<keyword evidence="12" id="KW-1185">Reference proteome</keyword>
<dbReference type="AlphaFoldDB" id="A0A367KZP1"/>
<comment type="subcellular location">
    <subcellularLocation>
        <location evidence="1">Nucleus</location>
    </subcellularLocation>
</comment>
<evidence type="ECO:0000256" key="5">
    <source>
        <dbReference type="ARBA" id="ARBA00022833"/>
    </source>
</evidence>
<organism evidence="11 12">
    <name type="scientific">Ophiocordyceps polyrhachis-furcata BCC 54312</name>
    <dbReference type="NCBI Taxonomy" id="1330021"/>
    <lineage>
        <taxon>Eukaryota</taxon>
        <taxon>Fungi</taxon>
        <taxon>Dikarya</taxon>
        <taxon>Ascomycota</taxon>
        <taxon>Pezizomycotina</taxon>
        <taxon>Sordariomycetes</taxon>
        <taxon>Hypocreomycetidae</taxon>
        <taxon>Hypocreales</taxon>
        <taxon>Ophiocordycipitaceae</taxon>
        <taxon>Ophiocordyceps</taxon>
    </lineage>
</organism>
<evidence type="ECO:0000256" key="6">
    <source>
        <dbReference type="ARBA" id="ARBA00023242"/>
    </source>
</evidence>
<feature type="region of interest" description="Disordered" evidence="9">
    <location>
        <begin position="346"/>
        <end position="551"/>
    </location>
</feature>
<dbReference type="InterPro" id="IPR036236">
    <property type="entry name" value="Znf_C2H2_sf"/>
</dbReference>
<evidence type="ECO:0000256" key="7">
    <source>
        <dbReference type="PROSITE-ProRule" id="PRU00042"/>
    </source>
</evidence>
<evidence type="ECO:0000313" key="12">
    <source>
        <dbReference type="Proteomes" id="UP000253664"/>
    </source>
</evidence>
<keyword evidence="5" id="KW-0862">Zinc</keyword>
<keyword evidence="6" id="KW-0539">Nucleus</keyword>
<dbReference type="Proteomes" id="UP000253664">
    <property type="component" value="Unassembled WGS sequence"/>
</dbReference>
<dbReference type="OrthoDB" id="8117402at2759"/>
<comment type="caution">
    <text evidence="11">The sequence shown here is derived from an EMBL/GenBank/DDBJ whole genome shotgun (WGS) entry which is preliminary data.</text>
</comment>
<keyword evidence="2" id="KW-0479">Metal-binding</keyword>
<dbReference type="PANTHER" id="PTHR24388:SF54">
    <property type="entry name" value="PROTEIN ESCARGOT"/>
    <property type="match status" value="1"/>
</dbReference>
<dbReference type="STRING" id="1330021.A0A367KZP1"/>
<evidence type="ECO:0000256" key="9">
    <source>
        <dbReference type="SAM" id="MobiDB-lite"/>
    </source>
</evidence>
<name>A0A367KZP1_9HYPO</name>
<evidence type="ECO:0000256" key="4">
    <source>
        <dbReference type="ARBA" id="ARBA00022771"/>
    </source>
</evidence>
<dbReference type="GO" id="GO:0008270">
    <property type="term" value="F:zinc ion binding"/>
    <property type="evidence" value="ECO:0007669"/>
    <property type="project" value="UniProtKB-KW"/>
</dbReference>
<evidence type="ECO:0000256" key="8">
    <source>
        <dbReference type="SAM" id="Coils"/>
    </source>
</evidence>
<feature type="domain" description="C2H2-type" evidence="10">
    <location>
        <begin position="310"/>
        <end position="340"/>
    </location>
</feature>
<feature type="domain" description="C2H2-type" evidence="10">
    <location>
        <begin position="254"/>
        <end position="281"/>
    </location>
</feature>
<feature type="domain" description="C2H2-type" evidence="10">
    <location>
        <begin position="282"/>
        <end position="309"/>
    </location>
</feature>
<dbReference type="FunFam" id="3.30.160.60:FF:000446">
    <property type="entry name" value="Zinc finger protein"/>
    <property type="match status" value="1"/>
</dbReference>
<reference evidence="11 12" key="1">
    <citation type="journal article" date="2015" name="BMC Genomics">
        <title>Insights from the genome of Ophiocordyceps polyrhachis-furcata to pathogenicity and host specificity in insect fungi.</title>
        <authorList>
            <person name="Wichadakul D."/>
            <person name="Kobmoo N."/>
            <person name="Ingsriswang S."/>
            <person name="Tangphatsornruang S."/>
            <person name="Chantasingh D."/>
            <person name="Luangsa-ard J.J."/>
            <person name="Eurwilaichitr L."/>
        </authorList>
    </citation>
    <scope>NUCLEOTIDE SEQUENCE [LARGE SCALE GENOMIC DNA]</scope>
    <source>
        <strain evidence="11 12">BCC 54312</strain>
    </source>
</reference>
<feature type="compositionally biased region" description="Low complexity" evidence="9">
    <location>
        <begin position="434"/>
        <end position="450"/>
    </location>
</feature>
<dbReference type="GO" id="GO:0000981">
    <property type="term" value="F:DNA-binding transcription factor activity, RNA polymerase II-specific"/>
    <property type="evidence" value="ECO:0007669"/>
    <property type="project" value="TreeGrafter"/>
</dbReference>
<dbReference type="PROSITE" id="PS00028">
    <property type="entry name" value="ZINC_FINGER_C2H2_1"/>
    <property type="match status" value="2"/>
</dbReference>
<dbReference type="PROSITE" id="PS50157">
    <property type="entry name" value="ZINC_FINGER_C2H2_2"/>
    <property type="match status" value="3"/>
</dbReference>
<dbReference type="GO" id="GO:0000978">
    <property type="term" value="F:RNA polymerase II cis-regulatory region sequence-specific DNA binding"/>
    <property type="evidence" value="ECO:0007669"/>
    <property type="project" value="TreeGrafter"/>
</dbReference>
<feature type="region of interest" description="Disordered" evidence="9">
    <location>
        <begin position="160"/>
        <end position="253"/>
    </location>
</feature>
<protein>
    <recommendedName>
        <fullName evidence="10">C2H2-type domain-containing protein</fullName>
    </recommendedName>
</protein>